<dbReference type="InterPro" id="IPR036291">
    <property type="entry name" value="NAD(P)-bd_dom_sf"/>
</dbReference>
<dbReference type="GO" id="GO:0016630">
    <property type="term" value="F:protochlorophyllide reductase activity"/>
    <property type="evidence" value="ECO:0007669"/>
    <property type="project" value="UniProtKB-EC"/>
</dbReference>
<evidence type="ECO:0000313" key="3">
    <source>
        <dbReference type="EMBL" id="NYI85917.1"/>
    </source>
</evidence>
<dbReference type="NCBIfam" id="NF004846">
    <property type="entry name" value="PRK06197.1"/>
    <property type="match status" value="1"/>
</dbReference>
<dbReference type="PANTHER" id="PTHR43157">
    <property type="entry name" value="PHOSPHATIDYLINOSITOL-GLYCAN BIOSYNTHESIS CLASS F PROTEIN-RELATED"/>
    <property type="match status" value="1"/>
</dbReference>
<keyword evidence="1 3" id="KW-0560">Oxidoreductase</keyword>
<sequence>MTRWTAADIPDQTGRTVLITGANSGLGLRSAQALAERGAHVLIACRDAEKGRAALAEVSRTATTAPELVELDLADLASVRRAAEEVRTRTDGLDVLMNNAGVMATPHRRTRDGFELQIGTNHFGHAALTWLLLPALRAGARVVTVSSLAHRGGGLDLDDLHFTRRRYTPTRAYSQSKLANLLFMLWLDREAQRAGRDLVSVAAHPGVAGTELTRNTARTYALPGPVRDAVGAVTRLFTQPAERGALPQLFAATARGVRGGDYFGPSRLGEMRGHPSRVRPSRAAQDARTAERLWEVTIEQTGIAPDWS</sequence>
<dbReference type="InterPro" id="IPR002347">
    <property type="entry name" value="SDR_fam"/>
</dbReference>
<dbReference type="AlphaFoldDB" id="A0A853ATE2"/>
<evidence type="ECO:0000313" key="4">
    <source>
        <dbReference type="Proteomes" id="UP000587002"/>
    </source>
</evidence>
<dbReference type="EMBL" id="JACCFJ010000001">
    <property type="protein sequence ID" value="NYI85917.1"/>
    <property type="molecule type" value="Genomic_DNA"/>
</dbReference>
<dbReference type="EC" id="1.3.1.33" evidence="3"/>
<dbReference type="PRINTS" id="PR00081">
    <property type="entry name" value="GDHRDH"/>
</dbReference>
<dbReference type="SUPFAM" id="SSF51735">
    <property type="entry name" value="NAD(P)-binding Rossmann-fold domains"/>
    <property type="match status" value="1"/>
</dbReference>
<dbReference type="PANTHER" id="PTHR43157:SF31">
    <property type="entry name" value="PHOSPHATIDYLINOSITOL-GLYCAN BIOSYNTHESIS CLASS F PROTEIN"/>
    <property type="match status" value="1"/>
</dbReference>
<dbReference type="Gene3D" id="3.40.50.720">
    <property type="entry name" value="NAD(P)-binding Rossmann-like Domain"/>
    <property type="match status" value="1"/>
</dbReference>
<dbReference type="Proteomes" id="UP000587002">
    <property type="component" value="Unassembled WGS sequence"/>
</dbReference>
<proteinExistence type="predicted"/>
<evidence type="ECO:0000256" key="2">
    <source>
        <dbReference type="SAM" id="MobiDB-lite"/>
    </source>
</evidence>
<feature type="region of interest" description="Disordered" evidence="2">
    <location>
        <begin position="266"/>
        <end position="285"/>
    </location>
</feature>
<reference evidence="3 4" key="1">
    <citation type="submission" date="2020-07" db="EMBL/GenBank/DDBJ databases">
        <title>Sequencing the genomes of 1000 actinobacteria strains.</title>
        <authorList>
            <person name="Klenk H.-P."/>
        </authorList>
    </citation>
    <scope>NUCLEOTIDE SEQUENCE [LARGE SCALE GENOMIC DNA]</scope>
    <source>
        <strain evidence="3 4">DSM 44065</strain>
    </source>
</reference>
<evidence type="ECO:0000256" key="1">
    <source>
        <dbReference type="ARBA" id="ARBA00023002"/>
    </source>
</evidence>
<keyword evidence="4" id="KW-1185">Reference proteome</keyword>
<name>A0A853ATE2_9PSEU</name>
<dbReference type="Pfam" id="PF00106">
    <property type="entry name" value="adh_short"/>
    <property type="match status" value="1"/>
</dbReference>
<dbReference type="RefSeq" id="WP_179723755.1">
    <property type="nucleotide sequence ID" value="NZ_BAABFH010000001.1"/>
</dbReference>
<accession>A0A853ATE2</accession>
<comment type="caution">
    <text evidence="3">The sequence shown here is derived from an EMBL/GenBank/DDBJ whole genome shotgun (WGS) entry which is preliminary data.</text>
</comment>
<organism evidence="3 4">
    <name type="scientific">Saccharopolyspora hordei</name>
    <dbReference type="NCBI Taxonomy" id="1838"/>
    <lineage>
        <taxon>Bacteria</taxon>
        <taxon>Bacillati</taxon>
        <taxon>Actinomycetota</taxon>
        <taxon>Actinomycetes</taxon>
        <taxon>Pseudonocardiales</taxon>
        <taxon>Pseudonocardiaceae</taxon>
        <taxon>Saccharopolyspora</taxon>
    </lineage>
</organism>
<protein>
    <submittedName>
        <fullName evidence="3">Protochlorophyllide reductase</fullName>
        <ecNumber evidence="3">1.3.1.33</ecNumber>
    </submittedName>
</protein>
<gene>
    <name evidence="3" type="ORF">HNR68_004547</name>
</gene>
<dbReference type="CDD" id="cd05327">
    <property type="entry name" value="retinol-DH_like_SDR_c_like"/>
    <property type="match status" value="1"/>
</dbReference>